<evidence type="ECO:0000313" key="4">
    <source>
        <dbReference type="Proteomes" id="UP001319861"/>
    </source>
</evidence>
<accession>A0ABN6FAN8</accession>
<evidence type="ECO:0000256" key="2">
    <source>
        <dbReference type="SAM" id="Phobius"/>
    </source>
</evidence>
<keyword evidence="2" id="KW-0812">Transmembrane</keyword>
<keyword evidence="4" id="KW-1185">Reference proteome</keyword>
<feature type="transmembrane region" description="Helical" evidence="2">
    <location>
        <begin position="40"/>
        <end position="62"/>
    </location>
</feature>
<dbReference type="RefSeq" id="WP_229230976.1">
    <property type="nucleotide sequence ID" value="NZ_AP024525.1"/>
</dbReference>
<name>A0ABN6FAN8_SINCY</name>
<feature type="region of interest" description="Disordered" evidence="1">
    <location>
        <begin position="75"/>
        <end position="124"/>
    </location>
</feature>
<keyword evidence="2" id="KW-1133">Transmembrane helix</keyword>
<evidence type="ECO:0000313" key="3">
    <source>
        <dbReference type="EMBL" id="BCT74212.1"/>
    </source>
</evidence>
<organism evidence="3 4">
    <name type="scientific">Sinomonas cyclohexanicum</name>
    <name type="common">Corynebacterium cyclohexanicum</name>
    <dbReference type="NCBI Taxonomy" id="322009"/>
    <lineage>
        <taxon>Bacteria</taxon>
        <taxon>Bacillati</taxon>
        <taxon>Actinomycetota</taxon>
        <taxon>Actinomycetes</taxon>
        <taxon>Micrococcales</taxon>
        <taxon>Micrococcaceae</taxon>
        <taxon>Sinomonas</taxon>
    </lineage>
</organism>
<sequence>MDAASDTEGNLETGRYVADTHLSVEESTHAQPARRAPRRWPYVVAIVFLAAGLVTFGAGYAYTTNSAEQWRLTSEKTSSDLASMTGDRDNIAQKNKTLTSQLGDTTSKLNDTTTQLNSANDRDC</sequence>
<gene>
    <name evidence="3" type="ORF">SCMU_00540</name>
</gene>
<reference evidence="3 4" key="1">
    <citation type="journal article" date="2021" name="J. Biosci. Bioeng.">
        <title>Identification and characterization of a chc gene cluster responsible for the aromatization pathway of cyclohexanecarboxylate degradation in Sinomonas cyclohexanicum ATCC 51369.</title>
        <authorList>
            <person name="Yamamoto T."/>
            <person name="Hasegawa Y."/>
            <person name="Lau P.C.K."/>
            <person name="Iwaki H."/>
        </authorList>
    </citation>
    <scope>NUCLEOTIDE SEQUENCE [LARGE SCALE GENOMIC DNA]</scope>
    <source>
        <strain evidence="3 4">ATCC 51369</strain>
    </source>
</reference>
<protein>
    <submittedName>
        <fullName evidence="3">Uncharacterized protein</fullName>
    </submittedName>
</protein>
<proteinExistence type="predicted"/>
<dbReference type="Proteomes" id="UP001319861">
    <property type="component" value="Chromosome"/>
</dbReference>
<dbReference type="EMBL" id="AP024525">
    <property type="protein sequence ID" value="BCT74212.1"/>
    <property type="molecule type" value="Genomic_DNA"/>
</dbReference>
<keyword evidence="2" id="KW-0472">Membrane</keyword>
<feature type="compositionally biased region" description="Polar residues" evidence="1">
    <location>
        <begin position="92"/>
        <end position="124"/>
    </location>
</feature>
<evidence type="ECO:0000256" key="1">
    <source>
        <dbReference type="SAM" id="MobiDB-lite"/>
    </source>
</evidence>